<feature type="domain" description="Histone deacetylase" evidence="3">
    <location>
        <begin position="58"/>
        <end position="175"/>
    </location>
</feature>
<gene>
    <name evidence="4" type="ORF">EVOR1521_LOCUS9884</name>
</gene>
<dbReference type="Gene3D" id="3.40.800.20">
    <property type="entry name" value="Histone deacetylase domain"/>
    <property type="match status" value="1"/>
</dbReference>
<dbReference type="InterPro" id="IPR023696">
    <property type="entry name" value="Ureohydrolase_dom_sf"/>
</dbReference>
<evidence type="ECO:0000313" key="4">
    <source>
        <dbReference type="EMBL" id="CAJ1382523.1"/>
    </source>
</evidence>
<keyword evidence="5" id="KW-1185">Reference proteome</keyword>
<comment type="caution">
    <text evidence="4">The sequence shown here is derived from an EMBL/GenBank/DDBJ whole genome shotgun (WGS) entry which is preliminary data.</text>
</comment>
<dbReference type="AlphaFoldDB" id="A0AA36I975"/>
<dbReference type="SUPFAM" id="SSF52768">
    <property type="entry name" value="Arginase/deacetylase"/>
    <property type="match status" value="1"/>
</dbReference>
<evidence type="ECO:0000313" key="5">
    <source>
        <dbReference type="Proteomes" id="UP001178507"/>
    </source>
</evidence>
<evidence type="ECO:0000256" key="1">
    <source>
        <dbReference type="SAM" id="Coils"/>
    </source>
</evidence>
<dbReference type="InterPro" id="IPR037138">
    <property type="entry name" value="His_deacetylse_dom_sf"/>
</dbReference>
<protein>
    <recommendedName>
        <fullName evidence="3">Histone deacetylase domain-containing protein</fullName>
    </recommendedName>
</protein>
<feature type="coiled-coil region" evidence="1">
    <location>
        <begin position="606"/>
        <end position="651"/>
    </location>
</feature>
<dbReference type="EMBL" id="CAUJNA010000913">
    <property type="protein sequence ID" value="CAJ1382523.1"/>
    <property type="molecule type" value="Genomic_DNA"/>
</dbReference>
<sequence>MSRASAKPRETRDEPGAGQLWLAWGEDLGTLHREVEAGAEELGLELGAYLDATSFWETPRRAAALAAQLPAALQRLKAFRGPMPKATDEVLRCKGATSARYLRQLRRCVLQAGRCESGWRWLDTDKTSAVTAETEAAARRAVGAVLEALLWVAAQEKARAFVVNRPPGHHNSCDEKLEAVQRNAWRFGAHGGCIFNEPTPWTWTLAKATPLKVEQADDTDCALSLLTCAMEGQGGEDLFVPAATSGALAGVLESHNVLAQRLLDLQQSVDALKKNHEEAQSAAAECRTKDEERQVAEAQRAEEGQAKLEEKLAGLEDSTASNVKAIQHSVDEISNHQAELKSRVLPQWEAELSVQIKKISQEVTSFQQGIDERMAQLEEGLKKQREELLEECGAIEPRLTPLMDAAKERLDAAEESLKRLAADLSELSSKSDKSHSDLEAELKASAEAAENFAKTQDETVMAEFTETFSGRLMNLEGALRQSEYERLSFSDRTNKELAALSQQLTSLDTKAESLVADSAGSLLEALESRNKDQQLKLEEAATSLQLGVDACQAHFAELATSSESQGVESQRAQAELQRKTEQEVQGVQDAVQTIKADVERSVQGIRAEEGERLRGLEQELREEFRQRQELAKRLEREQQDRQAELEICTRAAEKRAADVELVANARFEAVRSALDDLVVEFQGFVKADSARSMDVTRLEALVRALEVRVWPWRNGSKERSPSPSSPRNGWEATKIQNSPDWQDWLKIKKPSTSRPSTARRRQEESIAFEMTGSPVGPVGPGMVAARLRTAQAAPM</sequence>
<dbReference type="Proteomes" id="UP001178507">
    <property type="component" value="Unassembled WGS sequence"/>
</dbReference>
<dbReference type="Pfam" id="PF00850">
    <property type="entry name" value="Hist_deacetyl"/>
    <property type="match status" value="1"/>
</dbReference>
<keyword evidence="1" id="KW-0175">Coiled coil</keyword>
<accession>A0AA36I975</accession>
<feature type="coiled-coil region" evidence="1">
    <location>
        <begin position="490"/>
        <end position="543"/>
    </location>
</feature>
<organism evidence="4 5">
    <name type="scientific">Effrenium voratum</name>
    <dbReference type="NCBI Taxonomy" id="2562239"/>
    <lineage>
        <taxon>Eukaryota</taxon>
        <taxon>Sar</taxon>
        <taxon>Alveolata</taxon>
        <taxon>Dinophyceae</taxon>
        <taxon>Suessiales</taxon>
        <taxon>Symbiodiniaceae</taxon>
        <taxon>Effrenium</taxon>
    </lineage>
</organism>
<feature type="coiled-coil region" evidence="1">
    <location>
        <begin position="367"/>
        <end position="430"/>
    </location>
</feature>
<evidence type="ECO:0000259" key="3">
    <source>
        <dbReference type="Pfam" id="PF00850"/>
    </source>
</evidence>
<evidence type="ECO:0000256" key="2">
    <source>
        <dbReference type="SAM" id="MobiDB-lite"/>
    </source>
</evidence>
<feature type="region of interest" description="Disordered" evidence="2">
    <location>
        <begin position="714"/>
        <end position="780"/>
    </location>
</feature>
<dbReference type="InterPro" id="IPR023801">
    <property type="entry name" value="His_deacetylse_dom"/>
</dbReference>
<name>A0AA36I975_9DINO</name>
<proteinExistence type="predicted"/>
<feature type="coiled-coil region" evidence="1">
    <location>
        <begin position="255"/>
        <end position="318"/>
    </location>
</feature>
<reference evidence="4" key="1">
    <citation type="submission" date="2023-08" db="EMBL/GenBank/DDBJ databases">
        <authorList>
            <person name="Chen Y."/>
            <person name="Shah S."/>
            <person name="Dougan E. K."/>
            <person name="Thang M."/>
            <person name="Chan C."/>
        </authorList>
    </citation>
    <scope>NUCLEOTIDE SEQUENCE</scope>
</reference>